<dbReference type="AlphaFoldDB" id="A0A175Y0X8"/>
<dbReference type="OrthoDB" id="7576028at2"/>
<dbReference type="GeneID" id="93796602"/>
<name>A0A175Y0X8_9SPHN</name>
<dbReference type="RefSeq" id="WP_017977554.1">
    <property type="nucleotide sequence ID" value="NZ_CP017578.1"/>
</dbReference>
<evidence type="ECO:0000313" key="1">
    <source>
        <dbReference type="EMBL" id="KZB94373.1"/>
    </source>
</evidence>
<proteinExistence type="predicted"/>
<comment type="caution">
    <text evidence="1">The sequence shown here is derived from an EMBL/GenBank/DDBJ whole genome shotgun (WGS) entry which is preliminary data.</text>
</comment>
<dbReference type="STRING" id="621456.BJP26_05585"/>
<keyword evidence="2" id="KW-1185">Reference proteome</keyword>
<evidence type="ECO:0000313" key="2">
    <source>
        <dbReference type="Proteomes" id="UP000078460"/>
    </source>
</evidence>
<sequence length="145" mass="15836">MRRMLNPIVLAVVAAATVAAAPAKPVLDVAQAIAAADTSRGGYHGRFAITVRATGKTREATYLNSTDDYRSPDVLTFRLAPNVAGVLTKRYGVPADTYLKDKRVTVEGIVTRQMVVNVKHGRTDSFNRWTHVVYVRLPSQIIAVE</sequence>
<reference evidence="1" key="1">
    <citation type="submission" date="2016-03" db="EMBL/GenBank/DDBJ databases">
        <title>Sphingomonas melonis TY, whole genome shotgun sequencing.</title>
        <authorList>
            <person name="Wang H."/>
            <person name="Zhu P."/>
        </authorList>
    </citation>
    <scope>NUCLEOTIDE SEQUENCE [LARGE SCALE GENOMIC DNA]</scope>
    <source>
        <strain evidence="1">TY</strain>
    </source>
</reference>
<gene>
    <name evidence="1" type="ORF">AVM11_07885</name>
</gene>
<dbReference type="Proteomes" id="UP000078460">
    <property type="component" value="Unassembled WGS sequence"/>
</dbReference>
<protein>
    <submittedName>
        <fullName evidence="1">Uncharacterized protein</fullName>
    </submittedName>
</protein>
<organism evidence="1 2">
    <name type="scientific">Sphingomonas melonis TY</name>
    <dbReference type="NCBI Taxonomy" id="621456"/>
    <lineage>
        <taxon>Bacteria</taxon>
        <taxon>Pseudomonadati</taxon>
        <taxon>Pseudomonadota</taxon>
        <taxon>Alphaproteobacteria</taxon>
        <taxon>Sphingomonadales</taxon>
        <taxon>Sphingomonadaceae</taxon>
        <taxon>Sphingomonas</taxon>
    </lineage>
</organism>
<dbReference type="EMBL" id="LQCK02000034">
    <property type="protein sequence ID" value="KZB94373.1"/>
    <property type="molecule type" value="Genomic_DNA"/>
</dbReference>
<accession>A0A175Y0X8</accession>
<dbReference type="KEGG" id="smy:BJP26_05585"/>